<sequence>MGTLKEAEGLAELGLYAEAWDALDSLPAVERVMPSALRVRIDCCPHLNAWSDGMQIAKFLRHGTDINRLASANFYLELARFCVEHDELAAAKKAVHDFAATLPDAQKHLMNDPLVKLLL</sequence>
<comment type="caution">
    <text evidence="1">The sequence shown here is derived from an EMBL/GenBank/DDBJ whole genome shotgun (WGS) entry which is preliminary data.</text>
</comment>
<evidence type="ECO:0000313" key="2">
    <source>
        <dbReference type="Proteomes" id="UP001165653"/>
    </source>
</evidence>
<accession>A0ABT3G7K5</accession>
<dbReference type="RefSeq" id="WP_264515397.1">
    <property type="nucleotide sequence ID" value="NZ_JAPDDR010000011.1"/>
</dbReference>
<dbReference type="Proteomes" id="UP001165653">
    <property type="component" value="Unassembled WGS sequence"/>
</dbReference>
<reference evidence="1" key="1">
    <citation type="submission" date="2022-10" db="EMBL/GenBank/DDBJ databases">
        <title>Luteolibacter sp. GHJ8, whole genome shotgun sequencing project.</title>
        <authorList>
            <person name="Zhao G."/>
            <person name="Shen L."/>
        </authorList>
    </citation>
    <scope>NUCLEOTIDE SEQUENCE</scope>
    <source>
        <strain evidence="1">GHJ8</strain>
    </source>
</reference>
<dbReference type="EMBL" id="JAPDDR010000011">
    <property type="protein sequence ID" value="MCW1915837.1"/>
    <property type="molecule type" value="Genomic_DNA"/>
</dbReference>
<name>A0ABT3G7K5_9BACT</name>
<proteinExistence type="predicted"/>
<protein>
    <recommendedName>
        <fullName evidence="3">Tetratricopeptide repeat protein</fullName>
    </recommendedName>
</protein>
<gene>
    <name evidence="1" type="ORF">OJ996_19780</name>
</gene>
<organism evidence="1 2">
    <name type="scientific">Luteolibacter rhizosphaerae</name>
    <dbReference type="NCBI Taxonomy" id="2989719"/>
    <lineage>
        <taxon>Bacteria</taxon>
        <taxon>Pseudomonadati</taxon>
        <taxon>Verrucomicrobiota</taxon>
        <taxon>Verrucomicrobiia</taxon>
        <taxon>Verrucomicrobiales</taxon>
        <taxon>Verrucomicrobiaceae</taxon>
        <taxon>Luteolibacter</taxon>
    </lineage>
</organism>
<evidence type="ECO:0008006" key="3">
    <source>
        <dbReference type="Google" id="ProtNLM"/>
    </source>
</evidence>
<keyword evidence="2" id="KW-1185">Reference proteome</keyword>
<evidence type="ECO:0000313" key="1">
    <source>
        <dbReference type="EMBL" id="MCW1915837.1"/>
    </source>
</evidence>